<evidence type="ECO:0000256" key="2">
    <source>
        <dbReference type="ARBA" id="ARBA00009303"/>
    </source>
</evidence>
<dbReference type="GO" id="GO:0046872">
    <property type="term" value="F:metal ion binding"/>
    <property type="evidence" value="ECO:0007669"/>
    <property type="project" value="UniProtKB-KW"/>
</dbReference>
<dbReference type="EC" id="1.17.4.1" evidence="3"/>
<accession>A0A7T8EQQ7</accession>
<dbReference type="InterPro" id="IPR009078">
    <property type="entry name" value="Ferritin-like_SF"/>
</dbReference>
<comment type="similarity">
    <text evidence="2">Belongs to the ribonucleoside diphosphate reductase small chain family.</text>
</comment>
<dbReference type="PANTHER" id="PTHR23409">
    <property type="entry name" value="RIBONUCLEOSIDE-DIPHOSPHATE REDUCTASE SMALL CHAIN"/>
    <property type="match status" value="1"/>
</dbReference>
<dbReference type="InterPro" id="IPR000358">
    <property type="entry name" value="RNR_small_fam"/>
</dbReference>
<dbReference type="UniPathway" id="UPA00326"/>
<evidence type="ECO:0000256" key="4">
    <source>
        <dbReference type="ARBA" id="ARBA00022723"/>
    </source>
</evidence>
<name>A0A7T8EQQ7_9CAUD</name>
<organism evidence="7">
    <name type="scientific">Klebsiella phage vB_KpnM_M1</name>
    <dbReference type="NCBI Taxonomy" id="2798806"/>
    <lineage>
        <taxon>Viruses</taxon>
        <taxon>Duplodnaviria</taxon>
        <taxon>Heunggongvirae</taxon>
        <taxon>Uroviricota</taxon>
        <taxon>Caudoviricetes</taxon>
        <taxon>Pantevenvirales</taxon>
        <taxon>Straboviridae</taxon>
        <taxon>Slopekvirus</taxon>
        <taxon>Klebsiella virus PMBT1</taxon>
    </lineage>
</organism>
<dbReference type="SUPFAM" id="SSF47240">
    <property type="entry name" value="Ferritin-like"/>
    <property type="match status" value="1"/>
</dbReference>
<keyword evidence="6" id="KW-0408">Iron</keyword>
<keyword evidence="4" id="KW-0479">Metal-binding</keyword>
<dbReference type="InterPro" id="IPR033909">
    <property type="entry name" value="RNR_small"/>
</dbReference>
<dbReference type="EMBL" id="MW448170">
    <property type="protein sequence ID" value="QQO91464.1"/>
    <property type="molecule type" value="Genomic_DNA"/>
</dbReference>
<dbReference type="Gene3D" id="1.10.620.20">
    <property type="entry name" value="Ribonucleotide Reductase, subunit A"/>
    <property type="match status" value="1"/>
</dbReference>
<reference evidence="7" key="1">
    <citation type="submission" date="2021-01" db="EMBL/GenBank/DDBJ databases">
        <authorList>
            <person name="Merabishvili M."/>
            <person name="Lood C."/>
            <person name="Wagemans J."/>
        </authorList>
    </citation>
    <scope>NUCLEOTIDE SEQUENCE</scope>
</reference>
<dbReference type="InterPro" id="IPR012348">
    <property type="entry name" value="RNR-like"/>
</dbReference>
<dbReference type="Pfam" id="PF00268">
    <property type="entry name" value="Ribonuc_red_sm"/>
    <property type="match status" value="1"/>
</dbReference>
<comment type="cofactor">
    <cofactor evidence="1">
        <name>Fe cation</name>
        <dbReference type="ChEBI" id="CHEBI:24875"/>
    </cofactor>
</comment>
<protein>
    <recommendedName>
        <fullName evidence="3">ribonucleoside-diphosphate reductase</fullName>
        <ecNumber evidence="3">1.17.4.1</ecNumber>
    </recommendedName>
</protein>
<evidence type="ECO:0000256" key="1">
    <source>
        <dbReference type="ARBA" id="ARBA00001962"/>
    </source>
</evidence>
<sequence length="402" mass="46738">MPLRGLFKGKDMLTVMNTNPDHNHLDQPMFFGEDTGVARYESQKHKVFESLTQKQLSFFWRPEEVDLSTDRMQYAKLPEHEKIIFDSNLQYQTLLDTIQGRGPNLAFLPIASDVSMETWIETWAFSETIHSRSYTHIQRNLHIDPSVQFDQILRNEAIMKRSASMTRYYDTLIDECHKLKTIMMLQEQVSGYKPNDPAVVYYNEQYTKQATKCKEALYLCMHAVNALEAIRFYVSFSFTFNFAEQGKMEGNAKIMRLIARDEALHQKGTQSKIRLWQMGKDDPEMVEISRRLKKEATAIFLEVYEQEKEWAEHLFSVGDVEGVSLKSTIAYIEHLTDQRMRAVGLDSPFTPIPNPYPWMNKWLKSDNVQVAPQEVEVSSYLVGNLNTEISDEAYAKWASKYA</sequence>
<evidence type="ECO:0000256" key="3">
    <source>
        <dbReference type="ARBA" id="ARBA00012274"/>
    </source>
</evidence>
<dbReference type="CDD" id="cd01049">
    <property type="entry name" value="RNRR2"/>
    <property type="match status" value="1"/>
</dbReference>
<evidence type="ECO:0000256" key="5">
    <source>
        <dbReference type="ARBA" id="ARBA00023002"/>
    </source>
</evidence>
<dbReference type="PANTHER" id="PTHR23409:SF18">
    <property type="entry name" value="RIBONUCLEOSIDE-DIPHOSPHATE REDUCTASE SUBUNIT M2"/>
    <property type="match status" value="1"/>
</dbReference>
<dbReference type="Proteomes" id="UP000596017">
    <property type="component" value="Segment"/>
</dbReference>
<gene>
    <name evidence="7" type="ORF">vBKpnMM1_gp65</name>
</gene>
<dbReference type="GO" id="GO:0004748">
    <property type="term" value="F:ribonucleoside-diphosphate reductase activity, thioredoxin disulfide as acceptor"/>
    <property type="evidence" value="ECO:0007669"/>
    <property type="project" value="UniProtKB-EC"/>
</dbReference>
<evidence type="ECO:0000313" key="7">
    <source>
        <dbReference type="EMBL" id="QQO91464.1"/>
    </source>
</evidence>
<keyword evidence="5" id="KW-0560">Oxidoreductase</keyword>
<dbReference type="NCBIfam" id="NF006576">
    <property type="entry name" value="PRK09101.1"/>
    <property type="match status" value="1"/>
</dbReference>
<dbReference type="GO" id="GO:0009263">
    <property type="term" value="P:deoxyribonucleotide biosynthetic process"/>
    <property type="evidence" value="ECO:0007669"/>
    <property type="project" value="InterPro"/>
</dbReference>
<proteinExistence type="inferred from homology"/>
<evidence type="ECO:0000256" key="6">
    <source>
        <dbReference type="ARBA" id="ARBA00023004"/>
    </source>
</evidence>